<evidence type="ECO:0000313" key="3">
    <source>
        <dbReference type="Proteomes" id="UP000704712"/>
    </source>
</evidence>
<protein>
    <submittedName>
        <fullName evidence="2">Uncharacterized protein</fullName>
    </submittedName>
</protein>
<evidence type="ECO:0000313" key="2">
    <source>
        <dbReference type="EMBL" id="KAF4145821.1"/>
    </source>
</evidence>
<dbReference type="Proteomes" id="UP000704712">
    <property type="component" value="Unassembled WGS sequence"/>
</dbReference>
<dbReference type="AlphaFoldDB" id="A0A8S9UYW9"/>
<gene>
    <name evidence="2" type="ORF">GN958_ATG05005</name>
</gene>
<sequence>MKRVRGCRSCSAGSSTPAGPPRLSAQAVHGAFGHFEFGQLVRCNGTLGPNFAAHVRLDSTLINATNGAAYVASAQVKTHLSSLWRSATYRSTKSPRPLRDSQCVYCTVMEGYRYQVEELLQFRWRGR</sequence>
<accession>A0A8S9UYW9</accession>
<name>A0A8S9UYW9_PHYIN</name>
<reference evidence="2" key="1">
    <citation type="submission" date="2020-03" db="EMBL/GenBank/DDBJ databases">
        <title>Hybrid Assembly of Korean Phytophthora infestans isolates.</title>
        <authorList>
            <person name="Prokchorchik M."/>
            <person name="Lee Y."/>
            <person name="Seo J."/>
            <person name="Cho J.-H."/>
            <person name="Park Y.-E."/>
            <person name="Jang D.-C."/>
            <person name="Im J.-S."/>
            <person name="Choi J.-G."/>
            <person name="Park H.-J."/>
            <person name="Lee G.-B."/>
            <person name="Lee Y.-G."/>
            <person name="Hong S.-Y."/>
            <person name="Cho K."/>
            <person name="Sohn K.H."/>
        </authorList>
    </citation>
    <scope>NUCLEOTIDE SEQUENCE</scope>
    <source>
        <strain evidence="2">KR_2_A2</strain>
    </source>
</reference>
<evidence type="ECO:0000256" key="1">
    <source>
        <dbReference type="SAM" id="MobiDB-lite"/>
    </source>
</evidence>
<organism evidence="2 3">
    <name type="scientific">Phytophthora infestans</name>
    <name type="common">Potato late blight agent</name>
    <name type="synonym">Botrytis infestans</name>
    <dbReference type="NCBI Taxonomy" id="4787"/>
    <lineage>
        <taxon>Eukaryota</taxon>
        <taxon>Sar</taxon>
        <taxon>Stramenopiles</taxon>
        <taxon>Oomycota</taxon>
        <taxon>Peronosporomycetes</taxon>
        <taxon>Peronosporales</taxon>
        <taxon>Peronosporaceae</taxon>
        <taxon>Phytophthora</taxon>
    </lineage>
</organism>
<proteinExistence type="predicted"/>
<dbReference type="EMBL" id="JAACNO010000688">
    <property type="protein sequence ID" value="KAF4145821.1"/>
    <property type="molecule type" value="Genomic_DNA"/>
</dbReference>
<feature type="region of interest" description="Disordered" evidence="1">
    <location>
        <begin position="1"/>
        <end position="21"/>
    </location>
</feature>
<comment type="caution">
    <text evidence="2">The sequence shown here is derived from an EMBL/GenBank/DDBJ whole genome shotgun (WGS) entry which is preliminary data.</text>
</comment>